<evidence type="ECO:0000313" key="2">
    <source>
        <dbReference type="Proteomes" id="UP000199476"/>
    </source>
</evidence>
<accession>A0A1G9HD20</accession>
<dbReference type="Pfam" id="PF13714">
    <property type="entry name" value="PEP_mutase"/>
    <property type="match status" value="1"/>
</dbReference>
<proteinExistence type="predicted"/>
<keyword evidence="2" id="KW-1185">Reference proteome</keyword>
<dbReference type="PANTHER" id="PTHR42905">
    <property type="entry name" value="PHOSPHOENOLPYRUVATE CARBOXYLASE"/>
    <property type="match status" value="1"/>
</dbReference>
<gene>
    <name evidence="1" type="ORF">SAMN04488692_101169</name>
</gene>
<organism evidence="1 2">
    <name type="scientific">Halarsenatibacter silvermanii</name>
    <dbReference type="NCBI Taxonomy" id="321763"/>
    <lineage>
        <taxon>Bacteria</taxon>
        <taxon>Bacillati</taxon>
        <taxon>Bacillota</taxon>
        <taxon>Clostridia</taxon>
        <taxon>Halanaerobiales</taxon>
        <taxon>Halarsenatibacteraceae</taxon>
        <taxon>Halarsenatibacter</taxon>
    </lineage>
</organism>
<keyword evidence="1" id="KW-0670">Pyruvate</keyword>
<dbReference type="Proteomes" id="UP000199476">
    <property type="component" value="Unassembled WGS sequence"/>
</dbReference>
<sequence length="302" mass="33889">MQEPEKEKEEKYTENKLTASDIREHILTGSPAAAVGVEDALSARLAVGAGFNIAFLSLRSAALTLLGSSCRHHVTMTEVRRLVERINYAADLFLVVEAGSGFGGDVNACRTAREFERAGADAIIFDDTRWPRENKERESEILNSKKMCSRLKAAQEGLREETLLIARTAAGKKSDNSRIIPRMKAFYEAGADILGPGEITSDKEMIRLKNAVPAPLFGELRDDRVENFNREPEKYRKRNSKESLSLENRMVESGAGFDLMVMRGFLTSERIEAEKEMLERLRSTRQKLFGRAGRQEEGDNRD</sequence>
<dbReference type="InterPro" id="IPR015813">
    <property type="entry name" value="Pyrv/PenolPyrv_kinase-like_dom"/>
</dbReference>
<dbReference type="GO" id="GO:0003824">
    <property type="term" value="F:catalytic activity"/>
    <property type="evidence" value="ECO:0007669"/>
    <property type="project" value="InterPro"/>
</dbReference>
<dbReference type="SUPFAM" id="SSF51621">
    <property type="entry name" value="Phosphoenolpyruvate/pyruvate domain"/>
    <property type="match status" value="1"/>
</dbReference>
<dbReference type="EMBL" id="FNGO01000001">
    <property type="protein sequence ID" value="SDL10393.1"/>
    <property type="molecule type" value="Genomic_DNA"/>
</dbReference>
<protein>
    <submittedName>
        <fullName evidence="1">Phosphoenolpyruvate phosphomutase</fullName>
    </submittedName>
</protein>
<dbReference type="OrthoDB" id="8629576at2"/>
<dbReference type="InterPro" id="IPR040442">
    <property type="entry name" value="Pyrv_kinase-like_dom_sf"/>
</dbReference>
<name>A0A1G9HD20_9FIRM</name>
<dbReference type="AlphaFoldDB" id="A0A1G9HD20"/>
<dbReference type="Gene3D" id="3.20.20.60">
    <property type="entry name" value="Phosphoenolpyruvate-binding domains"/>
    <property type="match status" value="1"/>
</dbReference>
<dbReference type="STRING" id="321763.SAMN04488692_101169"/>
<reference evidence="1 2" key="1">
    <citation type="submission" date="2016-10" db="EMBL/GenBank/DDBJ databases">
        <authorList>
            <person name="de Groot N.N."/>
        </authorList>
    </citation>
    <scope>NUCLEOTIDE SEQUENCE [LARGE SCALE GENOMIC DNA]</scope>
    <source>
        <strain evidence="1 2">SLAS-1</strain>
    </source>
</reference>
<dbReference type="PANTHER" id="PTHR42905:SF5">
    <property type="entry name" value="CARBOXYVINYL-CARBOXYPHOSPHONATE PHOSPHORYLMUTASE, CHLOROPLASTIC"/>
    <property type="match status" value="1"/>
</dbReference>
<dbReference type="RefSeq" id="WP_089757722.1">
    <property type="nucleotide sequence ID" value="NZ_FNGO01000001.1"/>
</dbReference>
<evidence type="ECO:0000313" key="1">
    <source>
        <dbReference type="EMBL" id="SDL10393.1"/>
    </source>
</evidence>